<evidence type="ECO:0000256" key="1">
    <source>
        <dbReference type="SAM" id="Phobius"/>
    </source>
</evidence>
<keyword evidence="1" id="KW-0812">Transmembrane</keyword>
<accession>A0A4Z0AKD5</accession>
<feature type="transmembrane region" description="Helical" evidence="1">
    <location>
        <begin position="186"/>
        <end position="204"/>
    </location>
</feature>
<evidence type="ECO:0000313" key="3">
    <source>
        <dbReference type="EMBL" id="TFY86704.1"/>
    </source>
</evidence>
<dbReference type="Pfam" id="PF01757">
    <property type="entry name" value="Acyl_transf_3"/>
    <property type="match status" value="1"/>
</dbReference>
<sequence length="430" mass="47120">MTAKQERTHRNRQAPAVTWRGILAPIISKSVHLRHISRGKGTVPKPIRLAGKTFEASSTGSTSTAERLESLTFLRFIAAVVVVIFHYGSGTSIYASLPTILNCGPIMVTFFFVLSGFVLAISNTKKNISISQFYVNRIARILPIYLIALIAYVIISGNSFNGRFLISASLIQSWLPKYATSLNYPGWSVSVEIFFYAICPLLILMADSKKNISLKAWFASAVFFWFVSQVILSHFSRTNSGPGTATHSLINYFPPAHLCSFVLGFTAGLFFKSGFLRKVIGEKTSLVISVLLFAAIGKVIDYGPVIDNTTGVHAAYASSFTAILFTPAIYFCAIANNLLKKAALMPALVVLGESSYSLYILQEPAHLAFQMIPAQLTFESATINFSVFVILLIALSIASYFLIEKPCSKAIKEFYAKRIKPSSVHSKAVA</sequence>
<feature type="transmembrane region" description="Helical" evidence="1">
    <location>
        <begin position="381"/>
        <end position="403"/>
    </location>
</feature>
<reference evidence="3 4" key="1">
    <citation type="journal article" date="2019" name="Syst. Appl. Microbiol.">
        <title>New species of pathogenic Pseudomonas isolated from citrus in Tunisia: Proposal of Pseudomonas kairouanensis sp. nov. and Pseudomonas nabeulensis sp. nov.</title>
        <authorList>
            <person name="Oueslati M."/>
            <person name="Mulet M."/>
            <person name="Gomila M."/>
            <person name="Berge O."/>
            <person name="Hajlaoui M.R."/>
            <person name="Lalucat J."/>
            <person name="Sadfi-Zouaoui N."/>
            <person name="Garcia-Valdes E."/>
        </authorList>
    </citation>
    <scope>NUCLEOTIDE SEQUENCE [LARGE SCALE GENOMIC DNA]</scope>
    <source>
        <strain evidence="3 4">KC12</strain>
    </source>
</reference>
<dbReference type="InterPro" id="IPR002656">
    <property type="entry name" value="Acyl_transf_3_dom"/>
</dbReference>
<feature type="transmembrane region" description="Helical" evidence="1">
    <location>
        <begin position="283"/>
        <end position="300"/>
    </location>
</feature>
<evidence type="ECO:0000259" key="2">
    <source>
        <dbReference type="Pfam" id="PF01757"/>
    </source>
</evidence>
<dbReference type="OrthoDB" id="9767863at2"/>
<dbReference type="InterPro" id="IPR050879">
    <property type="entry name" value="Acyltransferase_3"/>
</dbReference>
<feature type="transmembrane region" description="Helical" evidence="1">
    <location>
        <begin position="142"/>
        <end position="166"/>
    </location>
</feature>
<dbReference type="AlphaFoldDB" id="A0A4Z0AKD5"/>
<organism evidence="3 4">
    <name type="scientific">Pseudomonas kairouanensis</name>
    <dbReference type="NCBI Taxonomy" id="2293832"/>
    <lineage>
        <taxon>Bacteria</taxon>
        <taxon>Pseudomonadati</taxon>
        <taxon>Pseudomonadota</taxon>
        <taxon>Gammaproteobacteria</taxon>
        <taxon>Pseudomonadales</taxon>
        <taxon>Pseudomonadaceae</taxon>
        <taxon>Pseudomonas</taxon>
    </lineage>
</organism>
<evidence type="ECO:0000313" key="4">
    <source>
        <dbReference type="Proteomes" id="UP000297391"/>
    </source>
</evidence>
<comment type="caution">
    <text evidence="3">The sequence shown here is derived from an EMBL/GenBank/DDBJ whole genome shotgun (WGS) entry which is preliminary data.</text>
</comment>
<protein>
    <submittedName>
        <fullName evidence="3">Acyltransferase</fullName>
    </submittedName>
</protein>
<gene>
    <name evidence="3" type="ORF">DYL59_21360</name>
</gene>
<dbReference type="PANTHER" id="PTHR23028">
    <property type="entry name" value="ACETYLTRANSFERASE"/>
    <property type="match status" value="1"/>
</dbReference>
<keyword evidence="4" id="KW-1185">Reference proteome</keyword>
<dbReference type="EMBL" id="QUZU01000030">
    <property type="protein sequence ID" value="TFY86704.1"/>
    <property type="molecule type" value="Genomic_DNA"/>
</dbReference>
<dbReference type="Proteomes" id="UP000297391">
    <property type="component" value="Unassembled WGS sequence"/>
</dbReference>
<feature type="transmembrane region" description="Helical" evidence="1">
    <location>
        <begin position="73"/>
        <end position="93"/>
    </location>
</feature>
<dbReference type="GO" id="GO:0016020">
    <property type="term" value="C:membrane"/>
    <property type="evidence" value="ECO:0007669"/>
    <property type="project" value="TreeGrafter"/>
</dbReference>
<feature type="transmembrane region" description="Helical" evidence="1">
    <location>
        <begin position="216"/>
        <end position="232"/>
    </location>
</feature>
<name>A0A4Z0AKD5_9PSED</name>
<feature type="transmembrane region" description="Helical" evidence="1">
    <location>
        <begin position="312"/>
        <end position="335"/>
    </location>
</feature>
<keyword evidence="3" id="KW-0012">Acyltransferase</keyword>
<feature type="transmembrane region" description="Helical" evidence="1">
    <location>
        <begin position="252"/>
        <end position="271"/>
    </location>
</feature>
<feature type="transmembrane region" description="Helical" evidence="1">
    <location>
        <begin position="342"/>
        <end position="361"/>
    </location>
</feature>
<dbReference type="GO" id="GO:0016747">
    <property type="term" value="F:acyltransferase activity, transferring groups other than amino-acyl groups"/>
    <property type="evidence" value="ECO:0007669"/>
    <property type="project" value="InterPro"/>
</dbReference>
<feature type="domain" description="Acyltransferase 3" evidence="2">
    <location>
        <begin position="70"/>
        <end position="398"/>
    </location>
</feature>
<dbReference type="GO" id="GO:0000271">
    <property type="term" value="P:polysaccharide biosynthetic process"/>
    <property type="evidence" value="ECO:0007669"/>
    <property type="project" value="TreeGrafter"/>
</dbReference>
<keyword evidence="1" id="KW-1133">Transmembrane helix</keyword>
<proteinExistence type="predicted"/>
<keyword evidence="3" id="KW-0808">Transferase</keyword>
<keyword evidence="1" id="KW-0472">Membrane</keyword>
<feature type="transmembrane region" description="Helical" evidence="1">
    <location>
        <begin position="99"/>
        <end position="121"/>
    </location>
</feature>
<dbReference type="PANTHER" id="PTHR23028:SF53">
    <property type="entry name" value="ACYL_TRANSF_3 DOMAIN-CONTAINING PROTEIN"/>
    <property type="match status" value="1"/>
</dbReference>